<keyword evidence="2" id="KW-0732">Signal</keyword>
<keyword evidence="1" id="KW-0472">Membrane</keyword>
<evidence type="ECO:0000313" key="4">
    <source>
        <dbReference type="Proteomes" id="UP000499080"/>
    </source>
</evidence>
<feature type="signal peptide" evidence="2">
    <location>
        <begin position="1"/>
        <end position="33"/>
    </location>
</feature>
<evidence type="ECO:0000313" key="3">
    <source>
        <dbReference type="EMBL" id="GBN57576.1"/>
    </source>
</evidence>
<comment type="caution">
    <text evidence="3">The sequence shown here is derived from an EMBL/GenBank/DDBJ whole genome shotgun (WGS) entry which is preliminary data.</text>
</comment>
<keyword evidence="1" id="KW-1133">Transmembrane helix</keyword>
<dbReference type="AlphaFoldDB" id="A0A4Y2Q5L2"/>
<dbReference type="Proteomes" id="UP000499080">
    <property type="component" value="Unassembled WGS sequence"/>
</dbReference>
<protein>
    <submittedName>
        <fullName evidence="3">Uncharacterized protein</fullName>
    </submittedName>
</protein>
<accession>A0A4Y2Q5L2</accession>
<gene>
    <name evidence="3" type="ORF">AVEN_213813_1</name>
</gene>
<name>A0A4Y2Q5L2_ARAVE</name>
<feature type="chain" id="PRO_5021282769" evidence="2">
    <location>
        <begin position="34"/>
        <end position="100"/>
    </location>
</feature>
<organism evidence="3 4">
    <name type="scientific">Araneus ventricosus</name>
    <name type="common">Orbweaver spider</name>
    <name type="synonym">Epeira ventricosa</name>
    <dbReference type="NCBI Taxonomy" id="182803"/>
    <lineage>
        <taxon>Eukaryota</taxon>
        <taxon>Metazoa</taxon>
        <taxon>Ecdysozoa</taxon>
        <taxon>Arthropoda</taxon>
        <taxon>Chelicerata</taxon>
        <taxon>Arachnida</taxon>
        <taxon>Araneae</taxon>
        <taxon>Araneomorphae</taxon>
        <taxon>Entelegynae</taxon>
        <taxon>Araneoidea</taxon>
        <taxon>Araneidae</taxon>
        <taxon>Araneus</taxon>
    </lineage>
</organism>
<dbReference type="EMBL" id="BGPR01012769">
    <property type="protein sequence ID" value="GBN57576.1"/>
    <property type="molecule type" value="Genomic_DNA"/>
</dbReference>
<reference evidence="3 4" key="1">
    <citation type="journal article" date="2019" name="Sci. Rep.">
        <title>Orb-weaving spider Araneus ventricosus genome elucidates the spidroin gene catalogue.</title>
        <authorList>
            <person name="Kono N."/>
            <person name="Nakamura H."/>
            <person name="Ohtoshi R."/>
            <person name="Moran D.A.P."/>
            <person name="Shinohara A."/>
            <person name="Yoshida Y."/>
            <person name="Fujiwara M."/>
            <person name="Mori M."/>
            <person name="Tomita M."/>
            <person name="Arakawa K."/>
        </authorList>
    </citation>
    <scope>NUCLEOTIDE SEQUENCE [LARGE SCALE GENOMIC DNA]</scope>
</reference>
<keyword evidence="4" id="KW-1185">Reference proteome</keyword>
<keyword evidence="1" id="KW-0812">Transmembrane</keyword>
<evidence type="ECO:0000256" key="2">
    <source>
        <dbReference type="SAM" id="SignalP"/>
    </source>
</evidence>
<evidence type="ECO:0000256" key="1">
    <source>
        <dbReference type="SAM" id="Phobius"/>
    </source>
</evidence>
<proteinExistence type="predicted"/>
<feature type="transmembrane region" description="Helical" evidence="1">
    <location>
        <begin position="57"/>
        <end position="81"/>
    </location>
</feature>
<sequence length="100" mass="10667">MPRMKLVSIIGPFNNYFFLSLIALIASTSPAQAAVIGSKVGFESGIRFCTIIAFNGSTFMALFLSLPTPIAFGALGMITVFRGVLEPKADPALFNTNEFG</sequence>